<dbReference type="AlphaFoldDB" id="A0A9W4H7D8"/>
<reference evidence="2" key="1">
    <citation type="submission" date="2021-06" db="EMBL/GenBank/DDBJ databases">
        <authorList>
            <person name="Arsene-Ploetze F."/>
        </authorList>
    </citation>
    <scope>NUCLEOTIDE SEQUENCE</scope>
    <source>
        <strain evidence="2">SBRY1</strain>
    </source>
</reference>
<comment type="caution">
    <text evidence="2">The sequence shown here is derived from an EMBL/GenBank/DDBJ whole genome shotgun (WGS) entry which is preliminary data.</text>
</comment>
<name>A0A9W4H7D8_9ACTN</name>
<proteinExistence type="predicted"/>
<gene>
    <name evidence="2" type="ORF">SBRY_80269</name>
</gene>
<dbReference type="EMBL" id="CAJVAX010000022">
    <property type="protein sequence ID" value="CAG7657378.1"/>
    <property type="molecule type" value="Genomic_DNA"/>
</dbReference>
<evidence type="ECO:0000313" key="2">
    <source>
        <dbReference type="EMBL" id="CAG7657378.1"/>
    </source>
</evidence>
<accession>A0A9W4H7D8</accession>
<keyword evidence="3" id="KW-1185">Reference proteome</keyword>
<organism evidence="2 3">
    <name type="scientific">Actinacidiphila bryophytorum</name>
    <dbReference type="NCBI Taxonomy" id="1436133"/>
    <lineage>
        <taxon>Bacteria</taxon>
        <taxon>Bacillati</taxon>
        <taxon>Actinomycetota</taxon>
        <taxon>Actinomycetes</taxon>
        <taxon>Kitasatosporales</taxon>
        <taxon>Streptomycetaceae</taxon>
        <taxon>Actinacidiphila</taxon>
    </lineage>
</organism>
<sequence>MRPAIPAGHAETPSADSRSCYRLSDHRQGMHHGYLQGRADGLRRAVRPWSSPGREMRSHRIVTFPTPSAA</sequence>
<protein>
    <submittedName>
        <fullName evidence="2">Uncharacterized protein</fullName>
    </submittedName>
</protein>
<dbReference type="Proteomes" id="UP001153328">
    <property type="component" value="Unassembled WGS sequence"/>
</dbReference>
<feature type="region of interest" description="Disordered" evidence="1">
    <location>
        <begin position="48"/>
        <end position="70"/>
    </location>
</feature>
<evidence type="ECO:0000256" key="1">
    <source>
        <dbReference type="SAM" id="MobiDB-lite"/>
    </source>
</evidence>
<evidence type="ECO:0000313" key="3">
    <source>
        <dbReference type="Proteomes" id="UP001153328"/>
    </source>
</evidence>